<dbReference type="Gene3D" id="3.40.50.1240">
    <property type="entry name" value="Phosphoglycerate mutase-like"/>
    <property type="match status" value="1"/>
</dbReference>
<gene>
    <name evidence="2" type="ORF">UFOPK3820_00199</name>
</gene>
<dbReference type="Pfam" id="PF00300">
    <property type="entry name" value="His_Phos_1"/>
    <property type="match status" value="1"/>
</dbReference>
<organism evidence="2">
    <name type="scientific">freshwater metagenome</name>
    <dbReference type="NCBI Taxonomy" id="449393"/>
    <lineage>
        <taxon>unclassified sequences</taxon>
        <taxon>metagenomes</taxon>
        <taxon>ecological metagenomes</taxon>
    </lineage>
</organism>
<dbReference type="PANTHER" id="PTHR46517">
    <property type="entry name" value="FRUCTOSE-2,6-BISPHOSPHATASE TIGAR"/>
    <property type="match status" value="1"/>
</dbReference>
<protein>
    <submittedName>
        <fullName evidence="2">Unannotated protein</fullName>
    </submittedName>
</protein>
<name>A0A6J5YTY9_9ZZZZ</name>
<proteinExistence type="predicted"/>
<dbReference type="InterPro" id="IPR051695">
    <property type="entry name" value="Phosphoglycerate_Mutase"/>
</dbReference>
<dbReference type="EMBL" id="CAESAB010000004">
    <property type="protein sequence ID" value="CAB4331313.1"/>
    <property type="molecule type" value="Genomic_DNA"/>
</dbReference>
<dbReference type="SMART" id="SM00855">
    <property type="entry name" value="PGAM"/>
    <property type="match status" value="1"/>
</dbReference>
<dbReference type="SUPFAM" id="SSF53254">
    <property type="entry name" value="Phosphoglycerate mutase-like"/>
    <property type="match status" value="1"/>
</dbReference>
<dbReference type="GO" id="GO:0043456">
    <property type="term" value="P:regulation of pentose-phosphate shunt"/>
    <property type="evidence" value="ECO:0007669"/>
    <property type="project" value="TreeGrafter"/>
</dbReference>
<keyword evidence="1" id="KW-0378">Hydrolase</keyword>
<accession>A0A6J5YTY9</accession>
<dbReference type="PANTHER" id="PTHR46517:SF1">
    <property type="entry name" value="FRUCTOSE-2,6-BISPHOSPHATASE TIGAR"/>
    <property type="match status" value="1"/>
</dbReference>
<dbReference type="InterPro" id="IPR029033">
    <property type="entry name" value="His_PPase_superfam"/>
</dbReference>
<sequence>MARIILLRHAHSVANEKGILSGQLPGVSLSSRGREQAQTLVSRIGSSSFDSIRVSPMQRCQETIQPWLESKFSSGLNKLILDDQLIEMNYGSWSGRQLKHLTKEKLWKQIQSTPSKVVFPDGERFTAMQRRACKSIDDILLEKPNGNHLLVSHGDVIKAITAKLLTMKLDNFQSLVIDPASITVVEFDGQHAQLLAFNDTHSEMERFIKKSRKKRIMLGGGSGERTGRKK</sequence>
<evidence type="ECO:0000256" key="1">
    <source>
        <dbReference type="ARBA" id="ARBA00022801"/>
    </source>
</evidence>
<dbReference type="AlphaFoldDB" id="A0A6J5YTY9"/>
<dbReference type="GO" id="GO:0005829">
    <property type="term" value="C:cytosol"/>
    <property type="evidence" value="ECO:0007669"/>
    <property type="project" value="TreeGrafter"/>
</dbReference>
<dbReference type="GO" id="GO:0004331">
    <property type="term" value="F:fructose-2,6-bisphosphate 2-phosphatase activity"/>
    <property type="evidence" value="ECO:0007669"/>
    <property type="project" value="TreeGrafter"/>
</dbReference>
<dbReference type="CDD" id="cd07067">
    <property type="entry name" value="HP_PGM_like"/>
    <property type="match status" value="1"/>
</dbReference>
<dbReference type="GO" id="GO:0045820">
    <property type="term" value="P:negative regulation of glycolytic process"/>
    <property type="evidence" value="ECO:0007669"/>
    <property type="project" value="TreeGrafter"/>
</dbReference>
<reference evidence="2" key="1">
    <citation type="submission" date="2020-05" db="EMBL/GenBank/DDBJ databases">
        <authorList>
            <person name="Chiriac C."/>
            <person name="Salcher M."/>
            <person name="Ghai R."/>
            <person name="Kavagutti S V."/>
        </authorList>
    </citation>
    <scope>NUCLEOTIDE SEQUENCE</scope>
</reference>
<dbReference type="InterPro" id="IPR013078">
    <property type="entry name" value="His_Pase_superF_clade-1"/>
</dbReference>
<evidence type="ECO:0000313" key="2">
    <source>
        <dbReference type="EMBL" id="CAB4331313.1"/>
    </source>
</evidence>